<accession>A0A853ADV8</accession>
<dbReference type="PROSITE" id="PS50943">
    <property type="entry name" value="HTH_CROC1"/>
    <property type="match status" value="1"/>
</dbReference>
<dbReference type="Pfam" id="PF17765">
    <property type="entry name" value="MLTR_LBD"/>
    <property type="match status" value="1"/>
</dbReference>
<dbReference type="InterPro" id="IPR001387">
    <property type="entry name" value="Cro/C1-type_HTH"/>
</dbReference>
<dbReference type="PANTHER" id="PTHR35010">
    <property type="entry name" value="BLL4672 PROTEIN-RELATED"/>
    <property type="match status" value="1"/>
</dbReference>
<dbReference type="SUPFAM" id="SSF47413">
    <property type="entry name" value="lambda repressor-like DNA-binding domains"/>
    <property type="match status" value="1"/>
</dbReference>
<gene>
    <name evidence="2" type="ORF">HNR68_001312</name>
</gene>
<dbReference type="Gene3D" id="1.10.260.40">
    <property type="entry name" value="lambda repressor-like DNA-binding domains"/>
    <property type="match status" value="1"/>
</dbReference>
<sequence length="279" mass="30357">MAAGEFGRAVRRWRDRVSPEAAGLPVGGRRRAPGLRREELAGLAGISVDYVTRLEQGRAAHPSAQVVEALARALRLSSTERAHLFRLAGLAPPGSDTAPGFLTPSVQRLLDRLTGTPVVVHDALWTLLVANPPYAALMGDPSMWRGNERNAVWRTFLGPPSRVRHTPESRRALEVALVADLRSAAARYPADQRLQRLVAELRAQSERFAELWDSGAVGRHEAARKTVDHPHVGPVTLDCDVLTVAGSDLRIMVYTAEPGTEDAERLELATVLGTQTLVE</sequence>
<reference evidence="2 3" key="1">
    <citation type="submission" date="2020-07" db="EMBL/GenBank/DDBJ databases">
        <title>Sequencing the genomes of 1000 actinobacteria strains.</title>
        <authorList>
            <person name="Klenk H.-P."/>
        </authorList>
    </citation>
    <scope>NUCLEOTIDE SEQUENCE [LARGE SCALE GENOMIC DNA]</scope>
    <source>
        <strain evidence="2 3">DSM 44065</strain>
    </source>
</reference>
<keyword evidence="3" id="KW-1185">Reference proteome</keyword>
<dbReference type="Pfam" id="PF13560">
    <property type="entry name" value="HTH_31"/>
    <property type="match status" value="1"/>
</dbReference>
<dbReference type="InterPro" id="IPR041413">
    <property type="entry name" value="MLTR_LBD"/>
</dbReference>
<evidence type="ECO:0000313" key="2">
    <source>
        <dbReference type="EMBL" id="NYI82682.1"/>
    </source>
</evidence>
<comment type="caution">
    <text evidence="2">The sequence shown here is derived from an EMBL/GenBank/DDBJ whole genome shotgun (WGS) entry which is preliminary data.</text>
</comment>
<dbReference type="SMART" id="SM00530">
    <property type="entry name" value="HTH_XRE"/>
    <property type="match status" value="1"/>
</dbReference>
<dbReference type="GO" id="GO:0003677">
    <property type="term" value="F:DNA binding"/>
    <property type="evidence" value="ECO:0007669"/>
    <property type="project" value="InterPro"/>
</dbReference>
<dbReference type="RefSeq" id="WP_179718638.1">
    <property type="nucleotide sequence ID" value="NZ_BAABFH010000001.1"/>
</dbReference>
<feature type="domain" description="HTH cro/C1-type" evidence="1">
    <location>
        <begin position="30"/>
        <end position="81"/>
    </location>
</feature>
<dbReference type="CDD" id="cd00093">
    <property type="entry name" value="HTH_XRE"/>
    <property type="match status" value="1"/>
</dbReference>
<name>A0A853ADV8_9PSEU</name>
<evidence type="ECO:0000259" key="1">
    <source>
        <dbReference type="PROSITE" id="PS50943"/>
    </source>
</evidence>
<dbReference type="Gene3D" id="3.30.450.180">
    <property type="match status" value="1"/>
</dbReference>
<protein>
    <submittedName>
        <fullName evidence="2">Transcriptional regulator with XRE-family HTH domain</fullName>
    </submittedName>
</protein>
<dbReference type="AlphaFoldDB" id="A0A853ADV8"/>
<dbReference type="Proteomes" id="UP000587002">
    <property type="component" value="Unassembled WGS sequence"/>
</dbReference>
<organism evidence="2 3">
    <name type="scientific">Saccharopolyspora hordei</name>
    <dbReference type="NCBI Taxonomy" id="1838"/>
    <lineage>
        <taxon>Bacteria</taxon>
        <taxon>Bacillati</taxon>
        <taxon>Actinomycetota</taxon>
        <taxon>Actinomycetes</taxon>
        <taxon>Pseudonocardiales</taxon>
        <taxon>Pseudonocardiaceae</taxon>
        <taxon>Saccharopolyspora</taxon>
    </lineage>
</organism>
<dbReference type="EMBL" id="JACCFJ010000001">
    <property type="protein sequence ID" value="NYI82682.1"/>
    <property type="molecule type" value="Genomic_DNA"/>
</dbReference>
<dbReference type="PANTHER" id="PTHR35010:SF2">
    <property type="entry name" value="BLL4672 PROTEIN"/>
    <property type="match status" value="1"/>
</dbReference>
<proteinExistence type="predicted"/>
<dbReference type="InterPro" id="IPR010982">
    <property type="entry name" value="Lambda_DNA-bd_dom_sf"/>
</dbReference>
<evidence type="ECO:0000313" key="3">
    <source>
        <dbReference type="Proteomes" id="UP000587002"/>
    </source>
</evidence>